<evidence type="ECO:0000256" key="5">
    <source>
        <dbReference type="ARBA" id="ARBA00022692"/>
    </source>
</evidence>
<dbReference type="EMBL" id="BAAAHP010000194">
    <property type="protein sequence ID" value="GAA0898331.1"/>
    <property type="molecule type" value="Genomic_DNA"/>
</dbReference>
<comment type="subcellular location">
    <subcellularLocation>
        <location evidence="1 8">Cell membrane</location>
        <topology evidence="1 8">Multi-pass membrane protein</topology>
    </subcellularLocation>
</comment>
<dbReference type="InterPro" id="IPR002781">
    <property type="entry name" value="TM_pro_TauE-like"/>
</dbReference>
<keyword evidence="5 8" id="KW-0812">Transmembrane</keyword>
<evidence type="ECO:0000313" key="9">
    <source>
        <dbReference type="EMBL" id="GAA0898331.1"/>
    </source>
</evidence>
<keyword evidence="7 8" id="KW-0472">Membrane</keyword>
<gene>
    <name evidence="9" type="ORF">GCM10009559_60570</name>
</gene>
<accession>A0ABN1N998</accession>
<evidence type="ECO:0000256" key="1">
    <source>
        <dbReference type="ARBA" id="ARBA00004651"/>
    </source>
</evidence>
<proteinExistence type="inferred from homology"/>
<evidence type="ECO:0000256" key="6">
    <source>
        <dbReference type="ARBA" id="ARBA00022989"/>
    </source>
</evidence>
<evidence type="ECO:0000256" key="8">
    <source>
        <dbReference type="RuleBase" id="RU363041"/>
    </source>
</evidence>
<evidence type="ECO:0000256" key="3">
    <source>
        <dbReference type="ARBA" id="ARBA00022448"/>
    </source>
</evidence>
<evidence type="ECO:0000256" key="2">
    <source>
        <dbReference type="ARBA" id="ARBA00009142"/>
    </source>
</evidence>
<dbReference type="InterPro" id="IPR052017">
    <property type="entry name" value="TSUP"/>
</dbReference>
<keyword evidence="10" id="KW-1185">Reference proteome</keyword>
<reference evidence="9 10" key="1">
    <citation type="journal article" date="2019" name="Int. J. Syst. Evol. Microbiol.">
        <title>The Global Catalogue of Microorganisms (GCM) 10K type strain sequencing project: providing services to taxonomists for standard genome sequencing and annotation.</title>
        <authorList>
            <consortium name="The Broad Institute Genomics Platform"/>
            <consortium name="The Broad Institute Genome Sequencing Center for Infectious Disease"/>
            <person name="Wu L."/>
            <person name="Ma J."/>
        </authorList>
    </citation>
    <scope>NUCLEOTIDE SEQUENCE [LARGE SCALE GENOMIC DNA]</scope>
    <source>
        <strain evidence="9 10">JCM 11117</strain>
    </source>
</reference>
<feature type="transmembrane region" description="Helical" evidence="8">
    <location>
        <begin position="76"/>
        <end position="96"/>
    </location>
</feature>
<dbReference type="Pfam" id="PF01925">
    <property type="entry name" value="TauE"/>
    <property type="match status" value="1"/>
</dbReference>
<keyword evidence="6 8" id="KW-1133">Transmembrane helix</keyword>
<feature type="transmembrane region" description="Helical" evidence="8">
    <location>
        <begin position="202"/>
        <end position="223"/>
    </location>
</feature>
<dbReference type="Proteomes" id="UP001499967">
    <property type="component" value="Unassembled WGS sequence"/>
</dbReference>
<keyword evidence="4 8" id="KW-1003">Cell membrane</keyword>
<evidence type="ECO:0000256" key="4">
    <source>
        <dbReference type="ARBA" id="ARBA00022475"/>
    </source>
</evidence>
<evidence type="ECO:0000313" key="10">
    <source>
        <dbReference type="Proteomes" id="UP001499967"/>
    </source>
</evidence>
<dbReference type="PANTHER" id="PTHR30269:SF0">
    <property type="entry name" value="MEMBRANE TRANSPORTER PROTEIN YFCA-RELATED"/>
    <property type="match status" value="1"/>
</dbReference>
<sequence length="251" mass="25590">MSDMVAQSLVLVLAGVVAGAIGAAGGITSLVSYSALLAVGLAPLPATVTNLVAAVACGPGSVLTSRRELRATRPALLQALPIAVLAAGAGSVLLLITPPGVFSRIVPFLVALASLALLVQPWLSTLAARRPDGTRAVTWPLVGLVSLYAGYFGAGSGVMLLALLLVVIDDRLPEANAIKNVLLAVMAFVSAVVFAFGSPIDWIAAAPLALGLLVGSAIGPVIARYLHPRTVRWSVAALGSWLAIDLWLNHS</sequence>
<protein>
    <recommendedName>
        <fullName evidence="8">Probable membrane transporter protein</fullName>
    </recommendedName>
</protein>
<comment type="similarity">
    <text evidence="2 8">Belongs to the 4-toluene sulfonate uptake permease (TSUP) (TC 2.A.102) family.</text>
</comment>
<comment type="caution">
    <text evidence="9">The sequence shown here is derived from an EMBL/GenBank/DDBJ whole genome shotgun (WGS) entry which is preliminary data.</text>
</comment>
<keyword evidence="3" id="KW-0813">Transport</keyword>
<feature type="transmembrane region" description="Helical" evidence="8">
    <location>
        <begin position="35"/>
        <end position="56"/>
    </location>
</feature>
<feature type="transmembrane region" description="Helical" evidence="8">
    <location>
        <begin position="148"/>
        <end position="168"/>
    </location>
</feature>
<evidence type="ECO:0000256" key="7">
    <source>
        <dbReference type="ARBA" id="ARBA00023136"/>
    </source>
</evidence>
<organism evidence="9 10">
    <name type="scientific">Pseudonocardia zijingensis</name>
    <dbReference type="NCBI Taxonomy" id="153376"/>
    <lineage>
        <taxon>Bacteria</taxon>
        <taxon>Bacillati</taxon>
        <taxon>Actinomycetota</taxon>
        <taxon>Actinomycetes</taxon>
        <taxon>Pseudonocardiales</taxon>
        <taxon>Pseudonocardiaceae</taxon>
        <taxon>Pseudonocardia</taxon>
    </lineage>
</organism>
<dbReference type="RefSeq" id="WP_343945093.1">
    <property type="nucleotide sequence ID" value="NZ_BAAAHP010000194.1"/>
</dbReference>
<feature type="transmembrane region" description="Helical" evidence="8">
    <location>
        <begin position="180"/>
        <end position="196"/>
    </location>
</feature>
<feature type="transmembrane region" description="Helical" evidence="8">
    <location>
        <begin position="6"/>
        <end position="28"/>
    </location>
</feature>
<name>A0ABN1N998_9PSEU</name>
<dbReference type="PANTHER" id="PTHR30269">
    <property type="entry name" value="TRANSMEMBRANE PROTEIN YFCA"/>
    <property type="match status" value="1"/>
</dbReference>